<evidence type="ECO:0000313" key="2">
    <source>
        <dbReference type="Proteomes" id="UP000325315"/>
    </source>
</evidence>
<dbReference type="EMBL" id="SMMG02000006">
    <property type="protein sequence ID" value="KAA3470415.1"/>
    <property type="molecule type" value="Genomic_DNA"/>
</dbReference>
<keyword evidence="2" id="KW-1185">Reference proteome</keyword>
<dbReference type="GO" id="GO:0003964">
    <property type="term" value="F:RNA-directed DNA polymerase activity"/>
    <property type="evidence" value="ECO:0007669"/>
    <property type="project" value="UniProtKB-KW"/>
</dbReference>
<proteinExistence type="predicted"/>
<name>A0A5B6VMW3_9ROSI</name>
<dbReference type="OrthoDB" id="1733657at2759"/>
<dbReference type="Proteomes" id="UP000325315">
    <property type="component" value="Unassembled WGS sequence"/>
</dbReference>
<protein>
    <submittedName>
        <fullName evidence="1">RNA-directed DNA polymerase-like protein</fullName>
    </submittedName>
</protein>
<keyword evidence="1" id="KW-0695">RNA-directed DNA polymerase</keyword>
<dbReference type="AlphaFoldDB" id="A0A5B6VMW3"/>
<keyword evidence="1" id="KW-0548">Nucleotidyltransferase</keyword>
<sequence>MVSSVLFTRITKVSKLNLRQQRWIGLLRDYDCVIEYHARKANVVARFLAVLKQWFRGHQIR</sequence>
<accession>A0A5B6VMW3</accession>
<keyword evidence="1" id="KW-0808">Transferase</keyword>
<evidence type="ECO:0000313" key="1">
    <source>
        <dbReference type="EMBL" id="KAA3470415.1"/>
    </source>
</evidence>
<reference evidence="2" key="1">
    <citation type="journal article" date="2019" name="Plant Biotechnol. J.">
        <title>Genome sequencing of the Australian wild diploid species Gossypium australe highlights disease resistance and delayed gland morphogenesis.</title>
        <authorList>
            <person name="Cai Y."/>
            <person name="Cai X."/>
            <person name="Wang Q."/>
            <person name="Wang P."/>
            <person name="Zhang Y."/>
            <person name="Cai C."/>
            <person name="Xu Y."/>
            <person name="Wang K."/>
            <person name="Zhou Z."/>
            <person name="Wang C."/>
            <person name="Geng S."/>
            <person name="Li B."/>
            <person name="Dong Q."/>
            <person name="Hou Y."/>
            <person name="Wang H."/>
            <person name="Ai P."/>
            <person name="Liu Z."/>
            <person name="Yi F."/>
            <person name="Sun M."/>
            <person name="An G."/>
            <person name="Cheng J."/>
            <person name="Zhang Y."/>
            <person name="Shi Q."/>
            <person name="Xie Y."/>
            <person name="Shi X."/>
            <person name="Chang Y."/>
            <person name="Huang F."/>
            <person name="Chen Y."/>
            <person name="Hong S."/>
            <person name="Mi L."/>
            <person name="Sun Q."/>
            <person name="Zhang L."/>
            <person name="Zhou B."/>
            <person name="Peng R."/>
            <person name="Zhang X."/>
            <person name="Liu F."/>
        </authorList>
    </citation>
    <scope>NUCLEOTIDE SEQUENCE [LARGE SCALE GENOMIC DNA]</scope>
    <source>
        <strain evidence="2">cv. PA1801</strain>
    </source>
</reference>
<gene>
    <name evidence="1" type="ORF">EPI10_016127</name>
</gene>
<comment type="caution">
    <text evidence="1">The sequence shown here is derived from an EMBL/GenBank/DDBJ whole genome shotgun (WGS) entry which is preliminary data.</text>
</comment>
<organism evidence="1 2">
    <name type="scientific">Gossypium australe</name>
    <dbReference type="NCBI Taxonomy" id="47621"/>
    <lineage>
        <taxon>Eukaryota</taxon>
        <taxon>Viridiplantae</taxon>
        <taxon>Streptophyta</taxon>
        <taxon>Embryophyta</taxon>
        <taxon>Tracheophyta</taxon>
        <taxon>Spermatophyta</taxon>
        <taxon>Magnoliopsida</taxon>
        <taxon>eudicotyledons</taxon>
        <taxon>Gunneridae</taxon>
        <taxon>Pentapetalae</taxon>
        <taxon>rosids</taxon>
        <taxon>malvids</taxon>
        <taxon>Malvales</taxon>
        <taxon>Malvaceae</taxon>
        <taxon>Malvoideae</taxon>
        <taxon>Gossypium</taxon>
    </lineage>
</organism>